<keyword evidence="3" id="KW-0175">Coiled coil</keyword>
<accession>A0A6J1X5Z4</accession>
<feature type="compositionally biased region" description="Acidic residues" evidence="5">
    <location>
        <begin position="491"/>
        <end position="509"/>
    </location>
</feature>
<feature type="compositionally biased region" description="Acidic residues" evidence="5">
    <location>
        <begin position="151"/>
        <end position="165"/>
    </location>
</feature>
<feature type="compositionally biased region" description="Basic residues" evidence="5">
    <location>
        <begin position="468"/>
        <end position="482"/>
    </location>
</feature>
<feature type="region of interest" description="Disordered" evidence="5">
    <location>
        <begin position="466"/>
        <end position="543"/>
    </location>
</feature>
<evidence type="ECO:0000256" key="4">
    <source>
        <dbReference type="ARBA" id="ARBA00023242"/>
    </source>
</evidence>
<dbReference type="KEGG" id="gmw:113520492"/>
<dbReference type="GeneID" id="113520492"/>
<feature type="region of interest" description="Disordered" evidence="5">
    <location>
        <begin position="388"/>
        <end position="410"/>
    </location>
</feature>
<dbReference type="PANTHER" id="PTHR12202">
    <property type="entry name" value="ESF1 HOMOLOG"/>
    <property type="match status" value="1"/>
</dbReference>
<evidence type="ECO:0000313" key="8">
    <source>
        <dbReference type="Proteomes" id="UP001652740"/>
    </source>
</evidence>
<comment type="similarity">
    <text evidence="2">Belongs to the ESF1 family.</text>
</comment>
<feature type="domain" description="ESF1 RRM" evidence="7">
    <location>
        <begin position="183"/>
        <end position="331"/>
    </location>
</feature>
<name>A0A6J1X5Z4_GALME</name>
<gene>
    <name evidence="9" type="primary">LOC113520492</name>
</gene>
<evidence type="ECO:0000256" key="1">
    <source>
        <dbReference type="ARBA" id="ARBA00004604"/>
    </source>
</evidence>
<evidence type="ECO:0000313" key="9">
    <source>
        <dbReference type="RefSeq" id="XP_026761632.2"/>
    </source>
</evidence>
<organism evidence="8 9">
    <name type="scientific">Galleria mellonella</name>
    <name type="common">Greater wax moth</name>
    <dbReference type="NCBI Taxonomy" id="7137"/>
    <lineage>
        <taxon>Eukaryota</taxon>
        <taxon>Metazoa</taxon>
        <taxon>Ecdysozoa</taxon>
        <taxon>Arthropoda</taxon>
        <taxon>Hexapoda</taxon>
        <taxon>Insecta</taxon>
        <taxon>Pterygota</taxon>
        <taxon>Neoptera</taxon>
        <taxon>Endopterygota</taxon>
        <taxon>Lepidoptera</taxon>
        <taxon>Glossata</taxon>
        <taxon>Ditrysia</taxon>
        <taxon>Pyraloidea</taxon>
        <taxon>Pyralidae</taxon>
        <taxon>Galleriinae</taxon>
        <taxon>Galleria</taxon>
    </lineage>
</organism>
<feature type="domain" description="NUC153" evidence="6">
    <location>
        <begin position="605"/>
        <end position="633"/>
    </location>
</feature>
<dbReference type="FunCoup" id="A0A6J1X5Z4">
    <property type="interactions" value="1618"/>
</dbReference>
<feature type="region of interest" description="Disordered" evidence="5">
    <location>
        <begin position="150"/>
        <end position="178"/>
    </location>
</feature>
<dbReference type="InterPro" id="IPR039754">
    <property type="entry name" value="Esf1"/>
</dbReference>
<dbReference type="Pfam" id="PF08159">
    <property type="entry name" value="NUC153"/>
    <property type="match status" value="1"/>
</dbReference>
<dbReference type="InterPro" id="IPR056750">
    <property type="entry name" value="RRM_ESF1"/>
</dbReference>
<keyword evidence="8" id="KW-1185">Reference proteome</keyword>
<dbReference type="Pfam" id="PF25121">
    <property type="entry name" value="RRM_ESF1"/>
    <property type="match status" value="1"/>
</dbReference>
<keyword evidence="4" id="KW-0539">Nucleus</keyword>
<dbReference type="GO" id="GO:0003723">
    <property type="term" value="F:RNA binding"/>
    <property type="evidence" value="ECO:0007669"/>
    <property type="project" value="TreeGrafter"/>
</dbReference>
<dbReference type="GO" id="GO:0006364">
    <property type="term" value="P:rRNA processing"/>
    <property type="evidence" value="ECO:0007669"/>
    <property type="project" value="InterPro"/>
</dbReference>
<evidence type="ECO:0000256" key="5">
    <source>
        <dbReference type="SAM" id="MobiDB-lite"/>
    </source>
</evidence>
<sequence length="680" mass="79025">MDNILKDNRFTKYLNDPRYKQIPKHERKVKIDKRFQSMFSDERFKVKYTVDKRGRPISETSTENLRKYYDLEESEHSSDESSVEDPSAEDSGTAGLFVRRPPSDDQEKIEGHKLKNDKLVRGKLDHKIKQRLLDLDIDYARGEGILLTDSSSDEESTEYEEESELEHEWGELDGDAGTTDESTRRIAICNMDWDNIKATDIMVLLNSFLPTGGVIHKITIYPSEYGLKRMEQEEVRGPIELTEQGNDNDNELSDNGGNEEGSTYHMEKLRRYQLNRLKYYYAVVECDSIATADKLYSECDGMEYESSATHLDMRFIPDDVTFDQEPREVCTKMPDLTKYRPRLFTTTALQQAKVELTWDATNPNRTDVIRGALNGKIDDLDLKDYLASSSEDENSTEDNSQSDNEDEDPIKKYKMLLDDIEHKEEKKKNKDMEMEITWGLGIKEKAEELVKKKTDEDNKNLTPFEKLLKKRKEKKKQKKLKNKEKSKLEETASDEENNSSDDIPSDIDMNDPYFAEEFNKPEFKNSKTINKNKSNSKNGVDEIDEKGKAQLELLLDDEDGKAHFSLKKIQEAENLTKKSKRKRKLKEKIMEQKQSLPDFEINVNDERFSALYNSHLYNIDPSNPNFKKTKNMEKLIEEKLRRRPTDSPAVEESQAKKCKQDAELSLLVKSIKRKTKNVKK</sequence>
<feature type="compositionally biased region" description="Low complexity" evidence="5">
    <location>
        <begin position="526"/>
        <end position="538"/>
    </location>
</feature>
<evidence type="ECO:0000259" key="7">
    <source>
        <dbReference type="Pfam" id="PF25121"/>
    </source>
</evidence>
<feature type="region of interest" description="Disordered" evidence="5">
    <location>
        <begin position="71"/>
        <end position="114"/>
    </location>
</feature>
<proteinExistence type="inferred from homology"/>
<dbReference type="PANTHER" id="PTHR12202:SF0">
    <property type="entry name" value="ESF1 HOMOLOG"/>
    <property type="match status" value="1"/>
</dbReference>
<evidence type="ECO:0000256" key="3">
    <source>
        <dbReference type="ARBA" id="ARBA00023054"/>
    </source>
</evidence>
<comment type="subcellular location">
    <subcellularLocation>
        <location evidence="1">Nucleus</location>
        <location evidence="1">Nucleolus</location>
    </subcellularLocation>
</comment>
<dbReference type="InterPro" id="IPR012580">
    <property type="entry name" value="NUC153"/>
</dbReference>
<dbReference type="InParanoid" id="A0A6J1X5Z4"/>
<feature type="compositionally biased region" description="Basic and acidic residues" evidence="5">
    <location>
        <begin position="101"/>
        <end position="114"/>
    </location>
</feature>
<dbReference type="RefSeq" id="XP_026761632.2">
    <property type="nucleotide sequence ID" value="XM_026905831.3"/>
</dbReference>
<dbReference type="Proteomes" id="UP001652740">
    <property type="component" value="Unplaced"/>
</dbReference>
<reference evidence="9" key="1">
    <citation type="submission" date="2025-08" db="UniProtKB">
        <authorList>
            <consortium name="RefSeq"/>
        </authorList>
    </citation>
    <scope>IDENTIFICATION</scope>
    <source>
        <tissue evidence="9">Whole larvae</tissue>
    </source>
</reference>
<dbReference type="AlphaFoldDB" id="A0A6J1X5Z4"/>
<protein>
    <submittedName>
        <fullName evidence="9">ESF1 homolog</fullName>
    </submittedName>
</protein>
<feature type="region of interest" description="Disordered" evidence="5">
    <location>
        <begin position="239"/>
        <end position="262"/>
    </location>
</feature>
<dbReference type="GO" id="GO:0005730">
    <property type="term" value="C:nucleolus"/>
    <property type="evidence" value="ECO:0007669"/>
    <property type="project" value="UniProtKB-SubCell"/>
</dbReference>
<evidence type="ECO:0000259" key="6">
    <source>
        <dbReference type="Pfam" id="PF08159"/>
    </source>
</evidence>
<evidence type="ECO:0000256" key="2">
    <source>
        <dbReference type="ARBA" id="ARBA00009087"/>
    </source>
</evidence>